<gene>
    <name evidence="2" type="ORF">RB2654_15205</name>
</gene>
<dbReference type="Proteomes" id="UP000002931">
    <property type="component" value="Unassembled WGS sequence"/>
</dbReference>
<accession>A3VH90</accession>
<dbReference type="HOGENOM" id="CLU_3365789_0_0_5"/>
<evidence type="ECO:0000313" key="3">
    <source>
        <dbReference type="Proteomes" id="UP000002931"/>
    </source>
</evidence>
<reference evidence="2 3" key="1">
    <citation type="journal article" date="2010" name="J. Bacteriol.">
        <title>Genome sequences of Pelagibaca bermudensis HTCC2601T and Maritimibacter alkaliphilus HTCC2654T, the type strains of two marine Roseobacter genera.</title>
        <authorList>
            <person name="Thrash J.C."/>
            <person name="Cho J.C."/>
            <person name="Ferriera S."/>
            <person name="Johnson J."/>
            <person name="Vergin K.L."/>
            <person name="Giovannoni S.J."/>
        </authorList>
    </citation>
    <scope>NUCLEOTIDE SEQUENCE [LARGE SCALE GENOMIC DNA]</scope>
    <source>
        <strain evidence="2 3">HTCC2654</strain>
    </source>
</reference>
<keyword evidence="3" id="KW-1185">Reference proteome</keyword>
<sequence length="35" mass="3587">MSMVPSLSTSTAPTTMGSAIPSPSSSKFTVVLVMR</sequence>
<proteinExistence type="predicted"/>
<feature type="region of interest" description="Disordered" evidence="1">
    <location>
        <begin position="1"/>
        <end position="24"/>
    </location>
</feature>
<dbReference type="EMBL" id="AAMT01000008">
    <property type="protein sequence ID" value="EAQ12645.1"/>
    <property type="molecule type" value="Genomic_DNA"/>
</dbReference>
<protein>
    <submittedName>
        <fullName evidence="2">Uncharacterized protein</fullName>
    </submittedName>
</protein>
<evidence type="ECO:0000313" key="2">
    <source>
        <dbReference type="EMBL" id="EAQ12645.1"/>
    </source>
</evidence>
<evidence type="ECO:0000256" key="1">
    <source>
        <dbReference type="SAM" id="MobiDB-lite"/>
    </source>
</evidence>
<dbReference type="AlphaFoldDB" id="A3VH90"/>
<organism evidence="2 3">
    <name type="scientific">Maritimibacter alkaliphilus HTCC2654</name>
    <dbReference type="NCBI Taxonomy" id="314271"/>
    <lineage>
        <taxon>Bacteria</taxon>
        <taxon>Pseudomonadati</taxon>
        <taxon>Pseudomonadota</taxon>
        <taxon>Alphaproteobacteria</taxon>
        <taxon>Rhodobacterales</taxon>
        <taxon>Roseobacteraceae</taxon>
        <taxon>Maritimibacter</taxon>
    </lineage>
</organism>
<name>A3VH90_9RHOB</name>
<comment type="caution">
    <text evidence="2">The sequence shown here is derived from an EMBL/GenBank/DDBJ whole genome shotgun (WGS) entry which is preliminary data.</text>
</comment>